<dbReference type="Proteomes" id="UP000290889">
    <property type="component" value="Chromosome"/>
</dbReference>
<dbReference type="AlphaFoldDB" id="A0A411EAJ8"/>
<accession>A0A411EAJ8</accession>
<organism evidence="1 2">
    <name type="scientific">Muriicola soli</name>
    <dbReference type="NCBI Taxonomy" id="2507538"/>
    <lineage>
        <taxon>Bacteria</taxon>
        <taxon>Pseudomonadati</taxon>
        <taxon>Bacteroidota</taxon>
        <taxon>Flavobacteriia</taxon>
        <taxon>Flavobacteriales</taxon>
        <taxon>Flavobacteriaceae</taxon>
        <taxon>Muriicola</taxon>
    </lineage>
</organism>
<name>A0A411EAJ8_9FLAO</name>
<keyword evidence="2" id="KW-1185">Reference proteome</keyword>
<gene>
    <name evidence="1" type="ORF">EQY75_08060</name>
</gene>
<proteinExistence type="predicted"/>
<dbReference type="OrthoDB" id="959664at2"/>
<reference evidence="1 2" key="1">
    <citation type="submission" date="2019-01" db="EMBL/GenBank/DDBJ databases">
        <title>Muriicola soli sp. nov., isolated from soil.</title>
        <authorList>
            <person name="Kang H.J."/>
            <person name="Kim S.B."/>
        </authorList>
    </citation>
    <scope>NUCLEOTIDE SEQUENCE [LARGE SCALE GENOMIC DNA]</scope>
    <source>
        <strain evidence="1 2">MMS17-SY002</strain>
    </source>
</reference>
<evidence type="ECO:0000313" key="1">
    <source>
        <dbReference type="EMBL" id="QBA64480.1"/>
    </source>
</evidence>
<dbReference type="RefSeq" id="WP_129604709.1">
    <property type="nucleotide sequence ID" value="NZ_CP035544.1"/>
</dbReference>
<dbReference type="KEGG" id="mur:EQY75_08060"/>
<dbReference type="EMBL" id="CP035544">
    <property type="protein sequence ID" value="QBA64480.1"/>
    <property type="molecule type" value="Genomic_DNA"/>
</dbReference>
<sequence>MLRSEAFEVLFSGSHSLILPEKNVNPFLKAGHKRVMVKVSFEGQTEQYHAALQKHGEDHCIVLIKNYRTP</sequence>
<protein>
    <submittedName>
        <fullName evidence="1">Uncharacterized protein</fullName>
    </submittedName>
</protein>
<evidence type="ECO:0000313" key="2">
    <source>
        <dbReference type="Proteomes" id="UP000290889"/>
    </source>
</evidence>